<protein>
    <submittedName>
        <fullName evidence="1">Uncharacterized protein</fullName>
    </submittedName>
</protein>
<evidence type="ECO:0000313" key="1">
    <source>
        <dbReference type="EMBL" id="QHT00916.1"/>
    </source>
</evidence>
<dbReference type="AlphaFoldDB" id="A0A6C0C867"/>
<accession>A0A6C0C867</accession>
<sequence length="305" mass="37085">MTNNFPIIKILLDNNHVTKEYYFDIFREALDQNKDDYDRSIRAYYRSIYCRLDTILEITQILIDEERSQYLMNLILEAVEYQNFTDKEQIMPIIEKLLAMDAKIPDDMIMHVSYDIFLQNVSLDMAYDESFIDKCMKYGSLDIIVWITKYLDQYNYDVAKMAIKTFPLLQNYPFDYYLKKLDHDDELNYVFFNLCLCYDVCVEYIYERWKNKNWVADDAVSLLILICCLDRRLVEKNICDHARKYMDKRYNLKKKVVEFLTINEHYQNIKYMYQEKKILEIEKYNEHINDANALFKIMENINFED</sequence>
<name>A0A6C0C867_9ZZZZ</name>
<reference evidence="1" key="1">
    <citation type="journal article" date="2020" name="Nature">
        <title>Giant virus diversity and host interactions through global metagenomics.</title>
        <authorList>
            <person name="Schulz F."/>
            <person name="Roux S."/>
            <person name="Paez-Espino D."/>
            <person name="Jungbluth S."/>
            <person name="Walsh D.A."/>
            <person name="Denef V.J."/>
            <person name="McMahon K.D."/>
            <person name="Konstantinidis K.T."/>
            <person name="Eloe-Fadrosh E.A."/>
            <person name="Kyrpides N.C."/>
            <person name="Woyke T."/>
        </authorList>
    </citation>
    <scope>NUCLEOTIDE SEQUENCE</scope>
    <source>
        <strain evidence="1">GVMAG-M-3300020192-26</strain>
    </source>
</reference>
<organism evidence="1">
    <name type="scientific">viral metagenome</name>
    <dbReference type="NCBI Taxonomy" id="1070528"/>
    <lineage>
        <taxon>unclassified sequences</taxon>
        <taxon>metagenomes</taxon>
        <taxon>organismal metagenomes</taxon>
    </lineage>
</organism>
<proteinExistence type="predicted"/>
<dbReference type="EMBL" id="MN739360">
    <property type="protein sequence ID" value="QHT00916.1"/>
    <property type="molecule type" value="Genomic_DNA"/>
</dbReference>